<protein>
    <submittedName>
        <fullName evidence="4">CPG4 domain-containing protein</fullName>
    </submittedName>
</protein>
<dbReference type="OrthoDB" id="5810444at2759"/>
<evidence type="ECO:0000313" key="2">
    <source>
        <dbReference type="EMBL" id="VDM63912.1"/>
    </source>
</evidence>
<evidence type="ECO:0000313" key="4">
    <source>
        <dbReference type="WBParaSite" id="ACOC_0001232601-mRNA-1"/>
    </source>
</evidence>
<dbReference type="AlphaFoldDB" id="A0A158PM80"/>
<proteinExistence type="predicted"/>
<reference evidence="4" key="1">
    <citation type="submission" date="2016-04" db="UniProtKB">
        <authorList>
            <consortium name="WormBaseParasite"/>
        </authorList>
    </citation>
    <scope>IDENTIFICATION</scope>
</reference>
<name>A0A158PM80_ANGCS</name>
<dbReference type="STRING" id="334426.A0A158PM80"/>
<sequence>LSSSVFRLVILIVLCSLQRCNARFQHDFEYSFNMSAADTVFSPSNFICSFKRTHFTEVRQCLADVEPITFLKCDHLCHNEVGKRSIPENLRYVNRCLFLQLFLSSDLDQYEKELSILCSFQACYLQCMIPIVDEVCVSGLSARTIELVRSFVQWHATDITDWHAVAGHFDELPESCRKIAGATVQPDPILQLISRA</sequence>
<evidence type="ECO:0000256" key="1">
    <source>
        <dbReference type="SAM" id="SignalP"/>
    </source>
</evidence>
<feature type="signal peptide" evidence="1">
    <location>
        <begin position="1"/>
        <end position="22"/>
    </location>
</feature>
<dbReference type="WBParaSite" id="ACOC_0001232601-mRNA-1">
    <property type="protein sequence ID" value="ACOC_0001232601-mRNA-1"/>
    <property type="gene ID" value="ACOC_0001232601"/>
</dbReference>
<gene>
    <name evidence="2" type="ORF">ACOC_LOCUS12327</name>
</gene>
<evidence type="ECO:0000313" key="3">
    <source>
        <dbReference type="Proteomes" id="UP000267027"/>
    </source>
</evidence>
<reference evidence="2 3" key="2">
    <citation type="submission" date="2018-11" db="EMBL/GenBank/DDBJ databases">
        <authorList>
            <consortium name="Pathogen Informatics"/>
        </authorList>
    </citation>
    <scope>NUCLEOTIDE SEQUENCE [LARGE SCALE GENOMIC DNA]</scope>
    <source>
        <strain evidence="2 3">Costa Rica</strain>
    </source>
</reference>
<feature type="chain" id="PRO_5043135159" evidence="1">
    <location>
        <begin position="23"/>
        <end position="196"/>
    </location>
</feature>
<accession>A0A158PM80</accession>
<keyword evidence="3" id="KW-1185">Reference proteome</keyword>
<organism evidence="4">
    <name type="scientific">Angiostrongylus costaricensis</name>
    <name type="common">Nematode worm</name>
    <dbReference type="NCBI Taxonomy" id="334426"/>
    <lineage>
        <taxon>Eukaryota</taxon>
        <taxon>Metazoa</taxon>
        <taxon>Ecdysozoa</taxon>
        <taxon>Nematoda</taxon>
        <taxon>Chromadorea</taxon>
        <taxon>Rhabditida</taxon>
        <taxon>Rhabditina</taxon>
        <taxon>Rhabditomorpha</taxon>
        <taxon>Strongyloidea</taxon>
        <taxon>Metastrongylidae</taxon>
        <taxon>Angiostrongylus</taxon>
    </lineage>
</organism>
<dbReference type="EMBL" id="UYYA01004987">
    <property type="protein sequence ID" value="VDM63912.1"/>
    <property type="molecule type" value="Genomic_DNA"/>
</dbReference>
<keyword evidence="1" id="KW-0732">Signal</keyword>
<dbReference type="Proteomes" id="UP000267027">
    <property type="component" value="Unassembled WGS sequence"/>
</dbReference>
<dbReference type="PANTHER" id="PTHR36944">
    <property type="entry name" value="PROTEIN CBG02791-RELATED"/>
    <property type="match status" value="1"/>
</dbReference>
<dbReference type="PANTHER" id="PTHR36944:SF2">
    <property type="entry name" value="CPG4 DOMAIN-CONTAINING PROTEIN"/>
    <property type="match status" value="1"/>
</dbReference>